<reference evidence="2 3" key="1">
    <citation type="submission" date="2024-06" db="EMBL/GenBank/DDBJ databases">
        <authorList>
            <person name="Kim D.-U."/>
        </authorList>
    </citation>
    <scope>NUCLEOTIDE SEQUENCE [LARGE SCALE GENOMIC DNA]</scope>
    <source>
        <strain evidence="2 3">KACC15460</strain>
    </source>
</reference>
<dbReference type="RefSeq" id="WP_354464172.1">
    <property type="nucleotide sequence ID" value="NZ_JBEWSZ010000006.1"/>
</dbReference>
<accession>A0ABV2DPK0</accession>
<proteinExistence type="predicted"/>
<keyword evidence="3" id="KW-1185">Reference proteome</keyword>
<protein>
    <submittedName>
        <fullName evidence="2">Uncharacterized protein</fullName>
    </submittedName>
</protein>
<feature type="chain" id="PRO_5046986570" evidence="1">
    <location>
        <begin position="22"/>
        <end position="40"/>
    </location>
</feature>
<dbReference type="EMBL" id="JBEWSZ010000006">
    <property type="protein sequence ID" value="MET2831945.1"/>
    <property type="molecule type" value="Genomic_DNA"/>
</dbReference>
<feature type="signal peptide" evidence="1">
    <location>
        <begin position="1"/>
        <end position="21"/>
    </location>
</feature>
<organism evidence="2 3">
    <name type="scientific">Mesorhizobium shangrilense</name>
    <dbReference type="NCBI Taxonomy" id="460060"/>
    <lineage>
        <taxon>Bacteria</taxon>
        <taxon>Pseudomonadati</taxon>
        <taxon>Pseudomonadota</taxon>
        <taxon>Alphaproteobacteria</taxon>
        <taxon>Hyphomicrobiales</taxon>
        <taxon>Phyllobacteriaceae</taxon>
        <taxon>Mesorhizobium</taxon>
    </lineage>
</organism>
<gene>
    <name evidence="2" type="ORF">ABVQ20_33860</name>
</gene>
<keyword evidence="1" id="KW-0732">Signal</keyword>
<comment type="caution">
    <text evidence="2">The sequence shown here is derived from an EMBL/GenBank/DDBJ whole genome shotgun (WGS) entry which is preliminary data.</text>
</comment>
<evidence type="ECO:0000256" key="1">
    <source>
        <dbReference type="SAM" id="SignalP"/>
    </source>
</evidence>
<evidence type="ECO:0000313" key="2">
    <source>
        <dbReference type="EMBL" id="MET2831945.1"/>
    </source>
</evidence>
<name>A0ABV2DPK0_9HYPH</name>
<dbReference type="Proteomes" id="UP001548832">
    <property type="component" value="Unassembled WGS sequence"/>
</dbReference>
<evidence type="ECO:0000313" key="3">
    <source>
        <dbReference type="Proteomes" id="UP001548832"/>
    </source>
</evidence>
<sequence length="40" mass="4393">MRVFFLAPAVGFLFCVSAADAADKTVHDRDNGFSLTFPEE</sequence>